<reference evidence="3" key="1">
    <citation type="submission" date="2022-01" db="EMBL/GenBank/DDBJ databases">
        <title>Paenibacillus spongiae sp. nov., isolated from marine sponge.</title>
        <authorList>
            <person name="Li Z."/>
            <person name="Zhang M."/>
        </authorList>
    </citation>
    <scope>NUCLEOTIDE SEQUENCE</scope>
    <source>
        <strain evidence="3">PHS-Z3</strain>
    </source>
</reference>
<feature type="chain" id="PRO_5045110877" evidence="1">
    <location>
        <begin position="21"/>
        <end position="130"/>
    </location>
</feature>
<evidence type="ECO:0000259" key="2">
    <source>
        <dbReference type="Pfam" id="PF13473"/>
    </source>
</evidence>
<evidence type="ECO:0000313" key="3">
    <source>
        <dbReference type="EMBL" id="UVI28712.1"/>
    </source>
</evidence>
<name>A0ABY5S491_9BACL</name>
<evidence type="ECO:0000256" key="1">
    <source>
        <dbReference type="SAM" id="SignalP"/>
    </source>
</evidence>
<dbReference type="Proteomes" id="UP001057877">
    <property type="component" value="Chromosome"/>
</dbReference>
<dbReference type="SUPFAM" id="SSF49503">
    <property type="entry name" value="Cupredoxins"/>
    <property type="match status" value="1"/>
</dbReference>
<keyword evidence="4" id="KW-1185">Reference proteome</keyword>
<keyword evidence="1" id="KW-0732">Signal</keyword>
<dbReference type="InterPro" id="IPR008972">
    <property type="entry name" value="Cupredoxin"/>
</dbReference>
<evidence type="ECO:0000313" key="4">
    <source>
        <dbReference type="Proteomes" id="UP001057877"/>
    </source>
</evidence>
<sequence>MMKKALFICMLAALVMVVAACGSNNKNSDKSPEQDAGVETTGSASQEVVIKASNWEFDKSEYVIKKGEPVKLTLESESGIHGIAISDLDVKLGNGDSKVITIDEAGEYEFRCNIQCGTGHSKMVAKLVVE</sequence>
<dbReference type="RefSeq" id="WP_258384800.1">
    <property type="nucleotide sequence ID" value="NZ_CP091430.1"/>
</dbReference>
<dbReference type="PROSITE" id="PS51257">
    <property type="entry name" value="PROKAR_LIPOPROTEIN"/>
    <property type="match status" value="1"/>
</dbReference>
<dbReference type="EMBL" id="CP091430">
    <property type="protein sequence ID" value="UVI28712.1"/>
    <property type="molecule type" value="Genomic_DNA"/>
</dbReference>
<accession>A0ABY5S491</accession>
<protein>
    <submittedName>
        <fullName evidence="3">Cupredoxin domain-containing protein</fullName>
    </submittedName>
</protein>
<dbReference type="InterPro" id="IPR028096">
    <property type="entry name" value="EfeO_Cupredoxin"/>
</dbReference>
<gene>
    <name evidence="3" type="ORF">L1F29_25215</name>
</gene>
<dbReference type="Pfam" id="PF13473">
    <property type="entry name" value="Cupredoxin_1"/>
    <property type="match status" value="1"/>
</dbReference>
<feature type="signal peptide" evidence="1">
    <location>
        <begin position="1"/>
        <end position="20"/>
    </location>
</feature>
<organism evidence="3 4">
    <name type="scientific">Paenibacillus spongiae</name>
    <dbReference type="NCBI Taxonomy" id="2909671"/>
    <lineage>
        <taxon>Bacteria</taxon>
        <taxon>Bacillati</taxon>
        <taxon>Bacillota</taxon>
        <taxon>Bacilli</taxon>
        <taxon>Bacillales</taxon>
        <taxon>Paenibacillaceae</taxon>
        <taxon>Paenibacillus</taxon>
    </lineage>
</organism>
<proteinExistence type="predicted"/>
<dbReference type="Gene3D" id="2.60.40.420">
    <property type="entry name" value="Cupredoxins - blue copper proteins"/>
    <property type="match status" value="1"/>
</dbReference>
<feature type="domain" description="EfeO-type cupredoxin-like" evidence="2">
    <location>
        <begin position="26"/>
        <end position="123"/>
    </location>
</feature>